<keyword evidence="6" id="KW-1185">Reference proteome</keyword>
<dbReference type="InterPro" id="IPR013272">
    <property type="entry name" value="Vps72/YL1_C"/>
</dbReference>
<dbReference type="AlphaFoldDB" id="A0A1E4TI58"/>
<dbReference type="EMBL" id="KV453841">
    <property type="protein sequence ID" value="ODV91442.1"/>
    <property type="molecule type" value="Genomic_DNA"/>
</dbReference>
<organism evidence="5 6">
    <name type="scientific">Tortispora caseinolytica NRRL Y-17796</name>
    <dbReference type="NCBI Taxonomy" id="767744"/>
    <lineage>
        <taxon>Eukaryota</taxon>
        <taxon>Fungi</taxon>
        <taxon>Dikarya</taxon>
        <taxon>Ascomycota</taxon>
        <taxon>Saccharomycotina</taxon>
        <taxon>Trigonopsidomycetes</taxon>
        <taxon>Trigonopsidales</taxon>
        <taxon>Trigonopsidaceae</taxon>
        <taxon>Tortispora</taxon>
    </lineage>
</organism>
<dbReference type="PANTHER" id="PTHR13275:SF4">
    <property type="entry name" value="VACUOLAR PROTEIN SORTING-ASSOCIATED PROTEIN 72 HOMOLOG"/>
    <property type="match status" value="1"/>
</dbReference>
<protein>
    <submittedName>
        <fullName evidence="5">Uncharacterized protein</fullName>
    </submittedName>
</protein>
<dbReference type="InterPro" id="IPR046757">
    <property type="entry name" value="YL1_N"/>
</dbReference>
<feature type="compositionally biased region" description="Acidic residues" evidence="2">
    <location>
        <begin position="36"/>
        <end position="53"/>
    </location>
</feature>
<evidence type="ECO:0000256" key="1">
    <source>
        <dbReference type="ARBA" id="ARBA00006832"/>
    </source>
</evidence>
<evidence type="ECO:0000256" key="2">
    <source>
        <dbReference type="SAM" id="MobiDB-lite"/>
    </source>
</evidence>
<feature type="compositionally biased region" description="Basic and acidic residues" evidence="2">
    <location>
        <begin position="120"/>
        <end position="133"/>
    </location>
</feature>
<dbReference type="OrthoDB" id="49520at2759"/>
<feature type="compositionally biased region" description="Acidic residues" evidence="2">
    <location>
        <begin position="62"/>
        <end position="119"/>
    </location>
</feature>
<dbReference type="PANTHER" id="PTHR13275">
    <property type="entry name" value="YL-1 PROTEIN TRANSCRIPTION FACTOR-LIKE 1"/>
    <property type="match status" value="1"/>
</dbReference>
<feature type="domain" description="Vps72/YL1 N-terminal" evidence="3">
    <location>
        <begin position="18"/>
        <end position="269"/>
    </location>
</feature>
<feature type="compositionally biased region" description="Polar residues" evidence="2">
    <location>
        <begin position="449"/>
        <end position="461"/>
    </location>
</feature>
<feature type="compositionally biased region" description="Basic and acidic residues" evidence="2">
    <location>
        <begin position="462"/>
        <end position="488"/>
    </location>
</feature>
<dbReference type="Pfam" id="PF05764">
    <property type="entry name" value="YL1"/>
    <property type="match status" value="1"/>
</dbReference>
<feature type="compositionally biased region" description="Basic and acidic residues" evidence="2">
    <location>
        <begin position="306"/>
        <end position="355"/>
    </location>
</feature>
<comment type="similarity">
    <text evidence="1">Belongs to the VPS72/YL1 family.</text>
</comment>
<accession>A0A1E4TI58</accession>
<gene>
    <name evidence="5" type="ORF">CANCADRAFT_12</name>
</gene>
<feature type="domain" description="Vps72/YL1 C-terminal" evidence="4">
    <location>
        <begin position="574"/>
        <end position="599"/>
    </location>
</feature>
<feature type="region of interest" description="Disordered" evidence="2">
    <location>
        <begin position="193"/>
        <end position="226"/>
    </location>
</feature>
<feature type="compositionally biased region" description="Basic and acidic residues" evidence="2">
    <location>
        <begin position="399"/>
        <end position="433"/>
    </location>
</feature>
<name>A0A1E4TI58_9ASCO</name>
<evidence type="ECO:0000259" key="4">
    <source>
        <dbReference type="Pfam" id="PF08265"/>
    </source>
</evidence>
<dbReference type="GO" id="GO:0005634">
    <property type="term" value="C:nucleus"/>
    <property type="evidence" value="ECO:0007669"/>
    <property type="project" value="TreeGrafter"/>
</dbReference>
<feature type="compositionally biased region" description="Basic and acidic residues" evidence="2">
    <location>
        <begin position="509"/>
        <end position="519"/>
    </location>
</feature>
<proteinExistence type="inferred from homology"/>
<dbReference type="Proteomes" id="UP000095023">
    <property type="component" value="Unassembled WGS sequence"/>
</dbReference>
<evidence type="ECO:0000259" key="3">
    <source>
        <dbReference type="Pfam" id="PF05764"/>
    </source>
</evidence>
<dbReference type="Pfam" id="PF08265">
    <property type="entry name" value="YL1_C"/>
    <property type="match status" value="1"/>
</dbReference>
<reference evidence="6" key="1">
    <citation type="submission" date="2016-02" db="EMBL/GenBank/DDBJ databases">
        <title>Comparative genomics of biotechnologically important yeasts.</title>
        <authorList>
            <consortium name="DOE Joint Genome Institute"/>
            <person name="Riley R."/>
            <person name="Haridas S."/>
            <person name="Wolfe K.H."/>
            <person name="Lopes M.R."/>
            <person name="Hittinger C.T."/>
            <person name="Goker M."/>
            <person name="Salamov A."/>
            <person name="Wisecaver J."/>
            <person name="Long T.M."/>
            <person name="Aerts A.L."/>
            <person name="Barry K."/>
            <person name="Choi C."/>
            <person name="Clum A."/>
            <person name="Coughlan A.Y."/>
            <person name="Deshpande S."/>
            <person name="Douglass A.P."/>
            <person name="Hanson S.J."/>
            <person name="Klenk H.-P."/>
            <person name="Labutti K."/>
            <person name="Lapidus A."/>
            <person name="Lindquist E."/>
            <person name="Lipzen A."/>
            <person name="Meier-Kolthoff J.P."/>
            <person name="Ohm R.A."/>
            <person name="Otillar R.P."/>
            <person name="Pangilinan J."/>
            <person name="Peng Y."/>
            <person name="Rokas A."/>
            <person name="Rosa C.A."/>
            <person name="Scheuner C."/>
            <person name="Sibirny A.A."/>
            <person name="Slot J.C."/>
            <person name="Stielow J.B."/>
            <person name="Sun H."/>
            <person name="Kurtzman C.P."/>
            <person name="Blackwell M."/>
            <person name="Jeffries T.W."/>
            <person name="Grigoriev I.V."/>
        </authorList>
    </citation>
    <scope>NUCLEOTIDE SEQUENCE [LARGE SCALE GENOMIC DNA]</scope>
    <source>
        <strain evidence="6">NRRL Y-17796</strain>
    </source>
</reference>
<sequence>MSDSDSDQPAVQSLVSGREKRSTAGNRLRTLLDAQEPLDDDEIFMDIEGDDDFPSSSSETAGESEPEDVVMDDVDEDANAVGEVEESDTLGDTDQNDDENISDSESDPEDGAQSDDESGEKELQRREKEAAKERRLKARKQRNVAPVVRKAASATKPTNPRVSALKSLGETRRSSGRATTIKNKQEVLERLKISEERHKENMKRIAKANRPEYKEMTQEERLKEAEETEKLNTQYLEDFYKQEFERKKRQRDSFLSKRKRLTEYIRFRSHIADIPKSALAVSPYVLKVVEVEEKQQLSRYKRRKLERLAREKAEKEAAEEAAKEAAKLEASESKSDLLDQTDEKTANNDTEKDQLDLATPSAQYNAATGDDIEDAQDLRHSHTLLAAASNLPQDLQESETPHKEAASEEPKELQEPEEILKENETAEQQEERAASNSASVGSEPVIGYQDSTKLSLTTQDDTVTKESDQPDDIAHKNSEDTLAEKDYRSAPISGVKQEPDAESAAGEDDTVKKVNTEDEPKVPYQVSTISLLEFPKELDDYTVNKVLFGAVDVVNAVLPVKQNTKKRYSNSTDPINGLPAKFRDPHTEIGYSGISSYRRLQELHTKDLRWSWDIAEKGGFWNAHTRPASQVPKRFLECYIGTEDVKIETGQTENSES</sequence>
<evidence type="ECO:0000313" key="6">
    <source>
        <dbReference type="Proteomes" id="UP000095023"/>
    </source>
</evidence>
<feature type="region of interest" description="Disordered" evidence="2">
    <location>
        <begin position="300"/>
        <end position="519"/>
    </location>
</feature>
<evidence type="ECO:0000313" key="5">
    <source>
        <dbReference type="EMBL" id="ODV91442.1"/>
    </source>
</evidence>
<feature type="region of interest" description="Disordered" evidence="2">
    <location>
        <begin position="1"/>
        <end position="179"/>
    </location>
</feature>